<evidence type="ECO:0000313" key="2">
    <source>
        <dbReference type="Proteomes" id="UP000076661"/>
    </source>
</evidence>
<name>A0A167L1N1_9GAMM</name>
<gene>
    <name evidence="1" type="ORF">N478_24265</name>
</gene>
<dbReference type="AlphaFoldDB" id="A0A167L1N1"/>
<evidence type="ECO:0000313" key="1">
    <source>
        <dbReference type="EMBL" id="KZN63658.1"/>
    </source>
</evidence>
<dbReference type="PATRIC" id="fig|1365257.3.peg.3668"/>
<dbReference type="Proteomes" id="UP000076661">
    <property type="component" value="Unassembled WGS sequence"/>
</dbReference>
<proteinExistence type="predicted"/>
<comment type="caution">
    <text evidence="1">The sequence shown here is derived from an EMBL/GenBank/DDBJ whole genome shotgun (WGS) entry which is preliminary data.</text>
</comment>
<protein>
    <submittedName>
        <fullName evidence="1">Uncharacterized protein</fullName>
    </submittedName>
</protein>
<sequence length="51" mass="5791">MNSCFLPKLNHNVFCGLNIIGELIQLYEAKLAHTLNGWPVPKLLTRKVNID</sequence>
<accession>A0A167L1N1</accession>
<dbReference type="EMBL" id="AUXX01000033">
    <property type="protein sequence ID" value="KZN63658.1"/>
    <property type="molecule type" value="Genomic_DNA"/>
</dbReference>
<reference evidence="1 2" key="1">
    <citation type="submission" date="2013-07" db="EMBL/GenBank/DDBJ databases">
        <title>Comparative Genomic and Metabolomic Analysis of Twelve Strains of Pseudoalteromonas luteoviolacea.</title>
        <authorList>
            <person name="Vynne N.G."/>
            <person name="Mansson M."/>
            <person name="Gram L."/>
        </authorList>
    </citation>
    <scope>NUCLEOTIDE SEQUENCE [LARGE SCALE GENOMIC DNA]</scope>
    <source>
        <strain evidence="1 2">S4060-1</strain>
    </source>
</reference>
<organism evidence="1 2">
    <name type="scientific">Pseudoalteromonas luteoviolacea S4060-1</name>
    <dbReference type="NCBI Taxonomy" id="1365257"/>
    <lineage>
        <taxon>Bacteria</taxon>
        <taxon>Pseudomonadati</taxon>
        <taxon>Pseudomonadota</taxon>
        <taxon>Gammaproteobacteria</taxon>
        <taxon>Alteromonadales</taxon>
        <taxon>Pseudoalteromonadaceae</taxon>
        <taxon>Pseudoalteromonas</taxon>
    </lineage>
</organism>